<keyword evidence="3" id="KW-0472">Membrane</keyword>
<accession>A0ABV8I267</accession>
<evidence type="ECO:0000256" key="3">
    <source>
        <dbReference type="SAM" id="Phobius"/>
    </source>
</evidence>
<feature type="compositionally biased region" description="Pro residues" evidence="2">
    <location>
        <begin position="496"/>
        <end position="510"/>
    </location>
</feature>
<reference evidence="6" key="1">
    <citation type="journal article" date="2019" name="Int. J. Syst. Evol. Microbiol.">
        <title>The Global Catalogue of Microorganisms (GCM) 10K type strain sequencing project: providing services to taxonomists for standard genome sequencing and annotation.</title>
        <authorList>
            <consortium name="The Broad Institute Genomics Platform"/>
            <consortium name="The Broad Institute Genome Sequencing Center for Infectious Disease"/>
            <person name="Wu L."/>
            <person name="Ma J."/>
        </authorList>
    </citation>
    <scope>NUCLEOTIDE SEQUENCE [LARGE SCALE GENOMIC DNA]</scope>
    <source>
        <strain evidence="6">TBRC 4489</strain>
    </source>
</reference>
<keyword evidence="3" id="KW-1133">Transmembrane helix</keyword>
<proteinExistence type="inferred from homology"/>
<feature type="transmembrane region" description="Helical" evidence="3">
    <location>
        <begin position="6"/>
        <end position="26"/>
    </location>
</feature>
<feature type="region of interest" description="Disordered" evidence="2">
    <location>
        <begin position="426"/>
        <end position="524"/>
    </location>
</feature>
<feature type="transmembrane region" description="Helical" evidence="3">
    <location>
        <begin position="38"/>
        <end position="58"/>
    </location>
</feature>
<keyword evidence="3" id="KW-0812">Transmembrane</keyword>
<comment type="caution">
    <text evidence="5">The sequence shown here is derived from an EMBL/GenBank/DDBJ whole genome shotgun (WGS) entry which is preliminary data.</text>
</comment>
<gene>
    <name evidence="5" type="ORF">ACFOWE_02490</name>
</gene>
<feature type="compositionally biased region" description="Pro residues" evidence="2">
    <location>
        <begin position="464"/>
        <end position="480"/>
    </location>
</feature>
<comment type="similarity">
    <text evidence="1">Belongs to the LytR/CpsA/Psr (LCP) family.</text>
</comment>
<feature type="transmembrane region" description="Helical" evidence="3">
    <location>
        <begin position="111"/>
        <end position="133"/>
    </location>
</feature>
<feature type="domain" description="Cell envelope-related transcriptional attenuator" evidence="4">
    <location>
        <begin position="178"/>
        <end position="352"/>
    </location>
</feature>
<feature type="compositionally biased region" description="Low complexity" evidence="2">
    <location>
        <begin position="481"/>
        <end position="495"/>
    </location>
</feature>
<protein>
    <submittedName>
        <fullName evidence="5">LCP family protein</fullName>
    </submittedName>
</protein>
<feature type="compositionally biased region" description="Low complexity" evidence="2">
    <location>
        <begin position="426"/>
        <end position="449"/>
    </location>
</feature>
<dbReference type="Pfam" id="PF03816">
    <property type="entry name" value="LytR_cpsA_psr"/>
    <property type="match status" value="1"/>
</dbReference>
<name>A0ABV8I267_9ACTN</name>
<feature type="transmembrane region" description="Helical" evidence="3">
    <location>
        <begin position="70"/>
        <end position="91"/>
    </location>
</feature>
<evidence type="ECO:0000259" key="4">
    <source>
        <dbReference type="Pfam" id="PF03816"/>
    </source>
</evidence>
<dbReference type="EMBL" id="JBHSBM010000008">
    <property type="protein sequence ID" value="MFC4057143.1"/>
    <property type="molecule type" value="Genomic_DNA"/>
</dbReference>
<dbReference type="PANTHER" id="PTHR33392">
    <property type="entry name" value="POLYISOPRENYL-TEICHOIC ACID--PEPTIDOGLYCAN TEICHOIC ACID TRANSFERASE TAGU"/>
    <property type="match status" value="1"/>
</dbReference>
<dbReference type="PANTHER" id="PTHR33392:SF6">
    <property type="entry name" value="POLYISOPRENYL-TEICHOIC ACID--PEPTIDOGLYCAN TEICHOIC ACID TRANSFERASE TAGU"/>
    <property type="match status" value="1"/>
</dbReference>
<evidence type="ECO:0000313" key="6">
    <source>
        <dbReference type="Proteomes" id="UP001595850"/>
    </source>
</evidence>
<dbReference type="Gene3D" id="3.40.630.190">
    <property type="entry name" value="LCP protein"/>
    <property type="match status" value="1"/>
</dbReference>
<organism evidence="5 6">
    <name type="scientific">Planomonospora corallina</name>
    <dbReference type="NCBI Taxonomy" id="1806052"/>
    <lineage>
        <taxon>Bacteria</taxon>
        <taxon>Bacillati</taxon>
        <taxon>Actinomycetota</taxon>
        <taxon>Actinomycetes</taxon>
        <taxon>Streptosporangiales</taxon>
        <taxon>Streptosporangiaceae</taxon>
        <taxon>Planomonospora</taxon>
    </lineage>
</organism>
<evidence type="ECO:0000256" key="1">
    <source>
        <dbReference type="ARBA" id="ARBA00006068"/>
    </source>
</evidence>
<dbReference type="NCBIfam" id="TIGR00350">
    <property type="entry name" value="lytR_cpsA_psr"/>
    <property type="match status" value="1"/>
</dbReference>
<dbReference type="InterPro" id="IPR050922">
    <property type="entry name" value="LytR/CpsA/Psr_CW_biosynth"/>
</dbReference>
<evidence type="ECO:0000313" key="5">
    <source>
        <dbReference type="EMBL" id="MFC4057143.1"/>
    </source>
</evidence>
<sequence>MAGHRRRPSIGSSLAFTLGSAVLWGLGHLRAGRRTTGALLMTSCLTVITAAATALLTAKSLLLNLAVRPGWLQAFGLVTLLLGTVTVAVVVRSHQLLRPRRAGAAARRLSALVVGLLCVLVMLPAVGVARLAYVSQDAMTSIFAAGATPVPADPWQGRDRLNVLLLGADAAPGRYGVRTDSVTVASVDTRTGDTVLFGLPRNLAHVPLPPGPARDRFPHGFAGEPPYTPGILNEIWQYAEDHPEIVPGTAAGERGPELLKKAVGGALGLDIPYYAMADMRGFAKIVDAMGGVRVTVREPIVYGRHDEGLITPGTRVLSGSEALWYGRSRTRTSDYVRMARQRCLMNAVIEQADPVTVLGGFEQIADAAVDTVSTDIPRPLLPHLVDLADKVKESPVRSTQFTPPLTDPVAPDYGLIRQKVAAALNPDAADPGVGPGPDTADPGVTPGPDAARPPSADGTALQPRPAPASTPGPSRSPSPAPVSSEAPDTGTAPAPAATPTPSPTPTPTPTPTSQGTVVLDEACP</sequence>
<dbReference type="InterPro" id="IPR004474">
    <property type="entry name" value="LytR_CpsA_psr"/>
</dbReference>
<dbReference type="RefSeq" id="WP_377285095.1">
    <property type="nucleotide sequence ID" value="NZ_JBHSBM010000008.1"/>
</dbReference>
<evidence type="ECO:0000256" key="2">
    <source>
        <dbReference type="SAM" id="MobiDB-lite"/>
    </source>
</evidence>
<dbReference type="Proteomes" id="UP001595850">
    <property type="component" value="Unassembled WGS sequence"/>
</dbReference>
<keyword evidence="6" id="KW-1185">Reference proteome</keyword>